<gene>
    <name evidence="3" type="ORF">CASFOL_017856</name>
    <name evidence="2" type="ORF">CASFOL_019781</name>
</gene>
<dbReference type="Proteomes" id="UP001632038">
    <property type="component" value="Unassembled WGS sequence"/>
</dbReference>
<evidence type="ECO:0000259" key="1">
    <source>
        <dbReference type="Pfam" id="PF02721"/>
    </source>
</evidence>
<dbReference type="InterPro" id="IPR012340">
    <property type="entry name" value="NA-bd_OB-fold"/>
</dbReference>
<organism evidence="2 4">
    <name type="scientific">Castilleja foliolosa</name>
    <dbReference type="NCBI Taxonomy" id="1961234"/>
    <lineage>
        <taxon>Eukaryota</taxon>
        <taxon>Viridiplantae</taxon>
        <taxon>Streptophyta</taxon>
        <taxon>Embryophyta</taxon>
        <taxon>Tracheophyta</taxon>
        <taxon>Spermatophyta</taxon>
        <taxon>Magnoliopsida</taxon>
        <taxon>eudicotyledons</taxon>
        <taxon>Gunneridae</taxon>
        <taxon>Pentapetalae</taxon>
        <taxon>asterids</taxon>
        <taxon>lamiids</taxon>
        <taxon>Lamiales</taxon>
        <taxon>Orobanchaceae</taxon>
        <taxon>Pedicularideae</taxon>
        <taxon>Castillejinae</taxon>
        <taxon>Castilleja</taxon>
    </lineage>
</organism>
<evidence type="ECO:0000313" key="2">
    <source>
        <dbReference type="EMBL" id="KAL3635234.1"/>
    </source>
</evidence>
<protein>
    <recommendedName>
        <fullName evidence="1">Replication protein A 70 kDa DNA-binding subunit B/D first OB fold domain-containing protein</fullName>
    </recommendedName>
</protein>
<dbReference type="InterPro" id="IPR003871">
    <property type="entry name" value="RFA1B/D_OB_1st"/>
</dbReference>
<dbReference type="AlphaFoldDB" id="A0ABD3D0A8"/>
<comment type="caution">
    <text evidence="2">The sequence shown here is derived from an EMBL/GenBank/DDBJ whole genome shotgun (WGS) entry which is preliminary data.</text>
</comment>
<accession>A0ABD3D0A8</accession>
<dbReference type="EMBL" id="JAVIJP010000027">
    <property type="protein sequence ID" value="KAL3635234.1"/>
    <property type="molecule type" value="Genomic_DNA"/>
</dbReference>
<evidence type="ECO:0000313" key="3">
    <source>
        <dbReference type="EMBL" id="KAL3638485.1"/>
    </source>
</evidence>
<reference evidence="2" key="2">
    <citation type="submission" date="2024-11" db="EMBL/GenBank/DDBJ databases">
        <authorList>
            <person name="Burger M."/>
            <person name="Chory J."/>
        </authorList>
    </citation>
    <scope>NUCLEOTIDE SEQUENCE</scope>
    <source>
        <strain evidence="2">Tecolote</strain>
        <tissue evidence="2">Flower</tissue>
    </source>
</reference>
<dbReference type="Pfam" id="PF02721">
    <property type="entry name" value="DUF223"/>
    <property type="match status" value="1"/>
</dbReference>
<name>A0ABD3D0A8_9LAMI</name>
<proteinExistence type="predicted"/>
<dbReference type="Gene3D" id="2.40.50.140">
    <property type="entry name" value="Nucleic acid-binding proteins"/>
    <property type="match status" value="1"/>
</dbReference>
<sequence length="99" mass="11352">MAYSSNTLFSVFNDLHPGSTAWAVKARLIRWYKQPAFQNKQQLGSVEMVIHDQDGVRIHVAIKALLYAKFKGLLSEGELYIIKNFFVNDNKTTLKTTKF</sequence>
<dbReference type="PANTHER" id="PTHR47165:SF4">
    <property type="entry name" value="OS03G0429900 PROTEIN"/>
    <property type="match status" value="1"/>
</dbReference>
<reference evidence="4" key="1">
    <citation type="journal article" date="2024" name="IScience">
        <title>Strigolactones Initiate the Formation of Haustorium-like Structures in Castilleja.</title>
        <authorList>
            <person name="Buerger M."/>
            <person name="Peterson D."/>
            <person name="Chory J."/>
        </authorList>
    </citation>
    <scope>NUCLEOTIDE SEQUENCE [LARGE SCALE GENOMIC DNA]</scope>
</reference>
<feature type="domain" description="Replication protein A 70 kDa DNA-binding subunit B/D first OB fold" evidence="1">
    <location>
        <begin position="10"/>
        <end position="98"/>
    </location>
</feature>
<dbReference type="EMBL" id="JAVIJP010000019">
    <property type="protein sequence ID" value="KAL3638485.1"/>
    <property type="molecule type" value="Genomic_DNA"/>
</dbReference>
<dbReference type="SUPFAM" id="SSF50249">
    <property type="entry name" value="Nucleic acid-binding proteins"/>
    <property type="match status" value="1"/>
</dbReference>
<keyword evidence="4" id="KW-1185">Reference proteome</keyword>
<evidence type="ECO:0000313" key="4">
    <source>
        <dbReference type="Proteomes" id="UP001632038"/>
    </source>
</evidence>
<dbReference type="PANTHER" id="PTHR47165">
    <property type="entry name" value="OS03G0429900 PROTEIN"/>
    <property type="match status" value="1"/>
</dbReference>